<dbReference type="InterPro" id="IPR014757">
    <property type="entry name" value="Tscrpt_reg_IclR_C"/>
</dbReference>
<evidence type="ECO:0000256" key="3">
    <source>
        <dbReference type="ARBA" id="ARBA00023163"/>
    </source>
</evidence>
<keyword evidence="2" id="KW-0238">DNA-binding</keyword>
<evidence type="ECO:0000259" key="5">
    <source>
        <dbReference type="PROSITE" id="PS51078"/>
    </source>
</evidence>
<dbReference type="SMART" id="SM00346">
    <property type="entry name" value="HTH_ICLR"/>
    <property type="match status" value="1"/>
</dbReference>
<dbReference type="PROSITE" id="PS51078">
    <property type="entry name" value="ICLR_ED"/>
    <property type="match status" value="1"/>
</dbReference>
<dbReference type="InterPro" id="IPR005471">
    <property type="entry name" value="Tscrpt_reg_IclR_N"/>
</dbReference>
<dbReference type="InterPro" id="IPR029016">
    <property type="entry name" value="GAF-like_dom_sf"/>
</dbReference>
<dbReference type="InterPro" id="IPR036390">
    <property type="entry name" value="WH_DNA-bd_sf"/>
</dbReference>
<dbReference type="RefSeq" id="WP_024079551.1">
    <property type="nucleotide sequence ID" value="NZ_CP027527.1"/>
</dbReference>
<dbReference type="AlphaFoldDB" id="A4U460"/>
<feature type="domain" description="HTH iclR-type" evidence="4">
    <location>
        <begin position="11"/>
        <end position="73"/>
    </location>
</feature>
<reference evidence="6" key="1">
    <citation type="journal article" date="2007" name="J. Bacteriol.">
        <title>Comparative genome analysis of four magnetotactic bacteria reveals a complex set of group-specific genes implicated in magnetosome biomineralization and function.</title>
        <authorList>
            <person name="Richter M."/>
            <person name="Kube M."/>
            <person name="Bazylinski D.A."/>
            <person name="Lombardot T."/>
            <person name="Gloeckner F.O."/>
            <person name="Reinhardt R."/>
            <person name="Schueler D."/>
        </authorList>
    </citation>
    <scope>NUCLEOTIDE SEQUENCE</scope>
    <source>
        <strain evidence="6">MSR-1</strain>
    </source>
</reference>
<dbReference type="Pfam" id="PF01614">
    <property type="entry name" value="IclR_C"/>
    <property type="match status" value="1"/>
</dbReference>
<dbReference type="PANTHER" id="PTHR30136:SF8">
    <property type="entry name" value="TRANSCRIPTIONAL REGULATORY PROTEIN"/>
    <property type="match status" value="1"/>
</dbReference>
<feature type="domain" description="IclR-ED" evidence="5">
    <location>
        <begin position="74"/>
        <end position="258"/>
    </location>
</feature>
<dbReference type="Gene3D" id="1.10.10.10">
    <property type="entry name" value="Winged helix-like DNA-binding domain superfamily/Winged helix DNA-binding domain"/>
    <property type="match status" value="1"/>
</dbReference>
<keyword evidence="1" id="KW-0805">Transcription regulation</keyword>
<dbReference type="PROSITE" id="PS51077">
    <property type="entry name" value="HTH_ICLR"/>
    <property type="match status" value="1"/>
</dbReference>
<evidence type="ECO:0000256" key="2">
    <source>
        <dbReference type="ARBA" id="ARBA00023125"/>
    </source>
</evidence>
<evidence type="ECO:0000313" key="6">
    <source>
        <dbReference type="EMBL" id="CAM77667.1"/>
    </source>
</evidence>
<accession>A4U460</accession>
<dbReference type="GO" id="GO:0003700">
    <property type="term" value="F:DNA-binding transcription factor activity"/>
    <property type="evidence" value="ECO:0007669"/>
    <property type="project" value="TreeGrafter"/>
</dbReference>
<dbReference type="GO" id="GO:0045892">
    <property type="term" value="P:negative regulation of DNA-templated transcription"/>
    <property type="evidence" value="ECO:0007669"/>
    <property type="project" value="TreeGrafter"/>
</dbReference>
<dbReference type="EMBL" id="CU459003">
    <property type="protein sequence ID" value="CAM77667.1"/>
    <property type="molecule type" value="Genomic_DNA"/>
</dbReference>
<dbReference type="PANTHER" id="PTHR30136">
    <property type="entry name" value="HELIX-TURN-HELIX TRANSCRIPTIONAL REGULATOR, ICLR FAMILY"/>
    <property type="match status" value="1"/>
</dbReference>
<dbReference type="GO" id="GO:0003677">
    <property type="term" value="F:DNA binding"/>
    <property type="evidence" value="ECO:0007669"/>
    <property type="project" value="UniProtKB-KW"/>
</dbReference>
<evidence type="ECO:0000256" key="1">
    <source>
        <dbReference type="ARBA" id="ARBA00023015"/>
    </source>
</evidence>
<dbReference type="InterPro" id="IPR050707">
    <property type="entry name" value="HTH_MetabolicPath_Reg"/>
</dbReference>
<gene>
    <name evidence="6" type="ORF">MGR_2613</name>
</gene>
<keyword evidence="3" id="KW-0804">Transcription</keyword>
<organism evidence="6">
    <name type="scientific">Magnetospirillum gryphiswaldense</name>
    <dbReference type="NCBI Taxonomy" id="55518"/>
    <lineage>
        <taxon>Bacteria</taxon>
        <taxon>Pseudomonadati</taxon>
        <taxon>Pseudomonadota</taxon>
        <taxon>Alphaproteobacteria</taxon>
        <taxon>Rhodospirillales</taxon>
        <taxon>Rhodospirillaceae</taxon>
        <taxon>Magnetospirillum</taxon>
    </lineage>
</organism>
<dbReference type="Pfam" id="PF09339">
    <property type="entry name" value="HTH_IclR"/>
    <property type="match status" value="1"/>
</dbReference>
<protein>
    <submittedName>
        <fullName evidence="6">Regulatory proteins, IclR</fullName>
    </submittedName>
</protein>
<proteinExistence type="predicted"/>
<dbReference type="Gene3D" id="3.30.450.40">
    <property type="match status" value="1"/>
</dbReference>
<dbReference type="InterPro" id="IPR036388">
    <property type="entry name" value="WH-like_DNA-bd_sf"/>
</dbReference>
<dbReference type="FunFam" id="1.10.10.10:FF:000056">
    <property type="entry name" value="IclR family transcriptional regulator"/>
    <property type="match status" value="1"/>
</dbReference>
<name>A4U460_9PROT</name>
<dbReference type="SUPFAM" id="SSF46785">
    <property type="entry name" value="Winged helix' DNA-binding domain"/>
    <property type="match status" value="1"/>
</dbReference>
<evidence type="ECO:0000259" key="4">
    <source>
        <dbReference type="PROSITE" id="PS51077"/>
    </source>
</evidence>
<dbReference type="SUPFAM" id="SSF55781">
    <property type="entry name" value="GAF domain-like"/>
    <property type="match status" value="1"/>
</dbReference>
<sequence>MSEANEGKHGVQSIEIGMQVLRALAGGERAMMLKDIAAVAGMPASKAHRYLVSLIRAGMVEQDRETSLYDLGPLALHVGLAAIDRLDRIQLGLNAIAELRDRVNETTALSVWSENGPVIVRGERPRRAITVNVVTGTALEVLSSASGQIFGAYLPRPQVQGLIEAELAEGRAPANANSWPAIEAMFDQVRQTGISAVSGYHLVPGVEAVGAPVFNAAGDITLTMLVVGIQGMFDMRPEGQVVRELKQAANLLSERLGSARRS</sequence>